<dbReference type="GO" id="GO:0004177">
    <property type="term" value="F:aminopeptidase activity"/>
    <property type="evidence" value="ECO:0007669"/>
    <property type="project" value="UniProtKB-KW"/>
</dbReference>
<reference evidence="11" key="1">
    <citation type="submission" date="2024-04" db="EMBL/GenBank/DDBJ databases">
        <title>Phylogenomic analyses of a clade within the roseobacter group suggest taxonomic reassignments of species of the genera Aestuariivita, Citreicella, Loktanella, Nautella, Pelagibaca, Ruegeria, Thalassobius, Thiobacimonas and Tropicibacter, and the proposal o.</title>
        <authorList>
            <person name="Jeon C.O."/>
        </authorList>
    </citation>
    <scope>NUCLEOTIDE SEQUENCE [LARGE SCALE GENOMIC DNA]</scope>
    <source>
        <strain evidence="11">BS5-3</strain>
    </source>
</reference>
<dbReference type="Pfam" id="PF01321">
    <property type="entry name" value="Creatinase_N"/>
    <property type="match status" value="1"/>
</dbReference>
<keyword evidence="4 10" id="KW-0378">Hydrolase</keyword>
<keyword evidence="2" id="KW-0645">Protease</keyword>
<gene>
    <name evidence="10" type="ORF">AABB29_11025</name>
</gene>
<evidence type="ECO:0000256" key="5">
    <source>
        <dbReference type="ARBA" id="ARBA00023049"/>
    </source>
</evidence>
<dbReference type="EMBL" id="CP150951">
    <property type="protein sequence ID" value="WZC47459.1"/>
    <property type="molecule type" value="Genomic_DNA"/>
</dbReference>
<dbReference type="CDD" id="cd01085">
    <property type="entry name" value="APP"/>
    <property type="match status" value="1"/>
</dbReference>
<dbReference type="InterPro" id="IPR000994">
    <property type="entry name" value="Pept_M24"/>
</dbReference>
<dbReference type="Gene3D" id="3.90.230.10">
    <property type="entry name" value="Creatinase/methionine aminopeptidase superfamily"/>
    <property type="match status" value="1"/>
</dbReference>
<keyword evidence="11" id="KW-1185">Reference proteome</keyword>
<feature type="domain" description="Peptidase M24" evidence="7">
    <location>
        <begin position="311"/>
        <end position="522"/>
    </location>
</feature>
<feature type="domain" description="Creatinase N-terminal" evidence="8">
    <location>
        <begin position="17"/>
        <end position="150"/>
    </location>
</feature>
<evidence type="ECO:0000259" key="7">
    <source>
        <dbReference type="Pfam" id="PF00557"/>
    </source>
</evidence>
<organism evidence="10 11">
    <name type="scientific">Yoonia phaeophyticola</name>
    <dbReference type="NCBI Taxonomy" id="3137369"/>
    <lineage>
        <taxon>Bacteria</taxon>
        <taxon>Pseudomonadati</taxon>
        <taxon>Pseudomonadota</taxon>
        <taxon>Alphaproteobacteria</taxon>
        <taxon>Rhodobacterales</taxon>
        <taxon>Paracoccaceae</taxon>
        <taxon>Yoonia</taxon>
    </lineage>
</organism>
<dbReference type="PROSITE" id="PS00491">
    <property type="entry name" value="PROLINE_PEPTIDASE"/>
    <property type="match status" value="1"/>
</dbReference>
<accession>A0ABZ2V0M7</accession>
<evidence type="ECO:0000256" key="3">
    <source>
        <dbReference type="ARBA" id="ARBA00022723"/>
    </source>
</evidence>
<dbReference type="PANTHER" id="PTHR43763">
    <property type="entry name" value="XAA-PRO AMINOPEPTIDASE 1"/>
    <property type="match status" value="1"/>
</dbReference>
<evidence type="ECO:0000256" key="6">
    <source>
        <dbReference type="RuleBase" id="RU000590"/>
    </source>
</evidence>
<evidence type="ECO:0000256" key="2">
    <source>
        <dbReference type="ARBA" id="ARBA00022670"/>
    </source>
</evidence>
<dbReference type="SUPFAM" id="SSF55920">
    <property type="entry name" value="Creatinase/aminopeptidase"/>
    <property type="match status" value="1"/>
</dbReference>
<name>A0ABZ2V0M7_9RHOB</name>
<proteinExistence type="inferred from homology"/>
<sequence length="594" mass="65233">MFQTFESQSSPDQGPPRLVRLRDRMAQNKVDCFLVPRADAHQGEYVADRDARLEWLTGFSGSAGFCAVLNHIAGIFVDGRYRVQVRAEVADVFTPIPWPEEQLADWLKANLPAGRTIAFDPWLHTVREVNQLQTALTDYTLTPIENLVDAIWDDQPAPPSAPFFAQPLAQAGEPHAEKRNRLATDLDAQSAIITLPDSIAWLLNIRGNDIPRNPVPQAFAILDQSGKVALFAGDGKARDVLDHLGAEVEIRPVAAFLDAVAALPGPVRIDPQSCPQIIQTTLQDADVAVLEKRDPCILPKARKNQTEIDGARAAHERDGIAMVQFLAWLDVEAPKGTLSEIDVVRALEGFRAQTNALRDISFDTICGAGPHGAIVHYRVNEKTNRTIGLNELLLVDSGGQYVDGTTDITRTVVIGTPDAEQRACYTRVLQGMIAVSRARFPKGVGGQHLDALARAPLWMAGLDYDHGTGHGVGSYLCVHEGPQGISRRSTVALEPGMILSNEPGYYREGAFGIRIENLIVVRDAAPIAGGDDRAMLDFETLTYVPFDRQLIDTQLLSTQERDWIDRYHADTLQQLAPRLDDAPLAWLRRACAPL</sequence>
<dbReference type="Pfam" id="PF16188">
    <property type="entry name" value="Peptidase_M24_C"/>
    <property type="match status" value="1"/>
</dbReference>
<keyword evidence="10" id="KW-0031">Aminopeptidase</keyword>
<dbReference type="SUPFAM" id="SSF53092">
    <property type="entry name" value="Creatinase/prolidase N-terminal domain"/>
    <property type="match status" value="1"/>
</dbReference>
<dbReference type="EC" id="3.4.11.-" evidence="10"/>
<protein>
    <submittedName>
        <fullName evidence="10">Aminopeptidase P family protein</fullName>
        <ecNumber evidence="10">3.4.11.-</ecNumber>
    </submittedName>
</protein>
<evidence type="ECO:0000259" key="9">
    <source>
        <dbReference type="Pfam" id="PF16188"/>
    </source>
</evidence>
<dbReference type="Pfam" id="PF00557">
    <property type="entry name" value="Peptidase_M24"/>
    <property type="match status" value="1"/>
</dbReference>
<dbReference type="InterPro" id="IPR029149">
    <property type="entry name" value="Creatin/AminoP/Spt16_N"/>
</dbReference>
<dbReference type="InterPro" id="IPR033740">
    <property type="entry name" value="Pept_M24B"/>
</dbReference>
<keyword evidence="5" id="KW-0482">Metalloprotease</keyword>
<dbReference type="InterPro" id="IPR000587">
    <property type="entry name" value="Creatinase_N"/>
</dbReference>
<dbReference type="Gene3D" id="3.40.350.10">
    <property type="entry name" value="Creatinase/prolidase N-terminal domain"/>
    <property type="match status" value="2"/>
</dbReference>
<evidence type="ECO:0000256" key="1">
    <source>
        <dbReference type="ARBA" id="ARBA00008766"/>
    </source>
</evidence>
<dbReference type="Pfam" id="PF16189">
    <property type="entry name" value="Creatinase_N_2"/>
    <property type="match status" value="1"/>
</dbReference>
<dbReference type="PANTHER" id="PTHR43763:SF6">
    <property type="entry name" value="XAA-PRO AMINOPEPTIDASE 1"/>
    <property type="match status" value="1"/>
</dbReference>
<feature type="domain" description="Peptidase M24 C-terminal" evidence="9">
    <location>
        <begin position="535"/>
        <end position="594"/>
    </location>
</feature>
<evidence type="ECO:0000313" key="11">
    <source>
        <dbReference type="Proteomes" id="UP001440612"/>
    </source>
</evidence>
<dbReference type="InterPro" id="IPR032416">
    <property type="entry name" value="Peptidase_M24_C"/>
</dbReference>
<comment type="similarity">
    <text evidence="1 6">Belongs to the peptidase M24B family.</text>
</comment>
<dbReference type="RefSeq" id="WP_341365579.1">
    <property type="nucleotide sequence ID" value="NZ_CP150951.2"/>
</dbReference>
<dbReference type="Proteomes" id="UP001440612">
    <property type="component" value="Chromosome"/>
</dbReference>
<evidence type="ECO:0000256" key="4">
    <source>
        <dbReference type="ARBA" id="ARBA00022801"/>
    </source>
</evidence>
<dbReference type="InterPro" id="IPR050422">
    <property type="entry name" value="X-Pro_aminopeptidase_P"/>
</dbReference>
<dbReference type="InterPro" id="IPR001131">
    <property type="entry name" value="Peptidase_M24B_aminopep-P_CS"/>
</dbReference>
<evidence type="ECO:0000259" key="8">
    <source>
        <dbReference type="Pfam" id="PF01321"/>
    </source>
</evidence>
<keyword evidence="3 6" id="KW-0479">Metal-binding</keyword>
<evidence type="ECO:0000313" key="10">
    <source>
        <dbReference type="EMBL" id="WZC47459.1"/>
    </source>
</evidence>
<dbReference type="InterPro" id="IPR036005">
    <property type="entry name" value="Creatinase/aminopeptidase-like"/>
</dbReference>